<keyword evidence="4" id="KW-0479">Metal-binding</keyword>
<dbReference type="GO" id="GO:0004879">
    <property type="term" value="F:nuclear receptor activity"/>
    <property type="evidence" value="ECO:0007669"/>
    <property type="project" value="InterPro"/>
</dbReference>
<keyword evidence="11" id="KW-0539">Nucleus</keyword>
<protein>
    <submittedName>
        <fullName evidence="14">NR4A2 protein</fullName>
    </submittedName>
</protein>
<keyword evidence="6" id="KW-0862">Zinc</keyword>
<feature type="domain" description="Nuclear receptor" evidence="13">
    <location>
        <begin position="217"/>
        <end position="245"/>
    </location>
</feature>
<keyword evidence="3" id="KW-0963">Cytoplasm</keyword>
<name>A0A7K5UGZ8_CEPOR</name>
<dbReference type="PANTHER" id="PTHR24085:SF0">
    <property type="entry name" value="NUCLEAR RECEPTOR SUBFAMILY 4 GROUP A MEMBER 2"/>
    <property type="match status" value="1"/>
</dbReference>
<comment type="caution">
    <text evidence="14">The sequence shown here is derived from an EMBL/GenBank/DDBJ whole genome shotgun (WGS) entry which is preliminary data.</text>
</comment>
<keyword evidence="15" id="KW-1185">Reference proteome</keyword>
<dbReference type="InterPro" id="IPR013088">
    <property type="entry name" value="Znf_NHR/GATA"/>
</dbReference>
<organism evidence="14 15">
    <name type="scientific">Cephalopterus ornatus</name>
    <name type="common">Amazonian umbrellabird</name>
    <dbReference type="NCBI Taxonomy" id="114276"/>
    <lineage>
        <taxon>Eukaryota</taxon>
        <taxon>Metazoa</taxon>
        <taxon>Chordata</taxon>
        <taxon>Craniata</taxon>
        <taxon>Vertebrata</taxon>
        <taxon>Euteleostomi</taxon>
        <taxon>Archelosauria</taxon>
        <taxon>Archosauria</taxon>
        <taxon>Dinosauria</taxon>
        <taxon>Saurischia</taxon>
        <taxon>Theropoda</taxon>
        <taxon>Coelurosauria</taxon>
        <taxon>Aves</taxon>
        <taxon>Neognathae</taxon>
        <taxon>Neoaves</taxon>
        <taxon>Telluraves</taxon>
        <taxon>Australaves</taxon>
        <taxon>Passeriformes</taxon>
        <taxon>Cotingidae</taxon>
        <taxon>Cephalopterus</taxon>
    </lineage>
</organism>
<evidence type="ECO:0000256" key="4">
    <source>
        <dbReference type="ARBA" id="ARBA00022723"/>
    </source>
</evidence>
<keyword evidence="10" id="KW-0675">Receptor</keyword>
<dbReference type="EMBL" id="VZRE01013317">
    <property type="protein sequence ID" value="NWU15952.1"/>
    <property type="molecule type" value="Genomic_DNA"/>
</dbReference>
<feature type="non-terminal residue" evidence="14">
    <location>
        <position position="1"/>
    </location>
</feature>
<dbReference type="PANTHER" id="PTHR24085">
    <property type="entry name" value="NUCLEAR HORMONE RECEPTOR"/>
    <property type="match status" value="1"/>
</dbReference>
<evidence type="ECO:0000256" key="8">
    <source>
        <dbReference type="ARBA" id="ARBA00023125"/>
    </source>
</evidence>
<evidence type="ECO:0000256" key="3">
    <source>
        <dbReference type="ARBA" id="ARBA00022490"/>
    </source>
</evidence>
<sequence length="245" mass="26683">FSMDLTNTEITATTSLPSFSTFMDNYNTSYDPPCLYQMPLSGQQSSIKVEDIQMHGYQQHGHLPPQSEEMMSHSGSVYYKPSSPPTPSTPGFQVQHGPVWDDPGSLHNFHPNYVATTHMIEQRKTPVSRLSLFSFKQSPPGTPVSSCQMRFDGPLHVPMTPEPAGPHHGVDGQAFAVPNPIRKQPSMAFPGLQLGHAPQLLDSQVPSPPSRGSPSNEGLCAVCGDNAACQHYGVRTCEGCKGFFK</sequence>
<dbReference type="GO" id="GO:0071376">
    <property type="term" value="P:cellular response to corticotropin-releasing hormone stimulus"/>
    <property type="evidence" value="ECO:0007669"/>
    <property type="project" value="TreeGrafter"/>
</dbReference>
<dbReference type="PRINTS" id="PR01287">
    <property type="entry name" value="NURRNUCRCPTR"/>
</dbReference>
<dbReference type="GO" id="GO:0008270">
    <property type="term" value="F:zinc ion binding"/>
    <property type="evidence" value="ECO:0007669"/>
    <property type="project" value="UniProtKB-KW"/>
</dbReference>
<evidence type="ECO:0000256" key="9">
    <source>
        <dbReference type="ARBA" id="ARBA00023163"/>
    </source>
</evidence>
<proteinExistence type="predicted"/>
<dbReference type="Gene3D" id="3.30.50.10">
    <property type="entry name" value="Erythroid Transcription Factor GATA-1, subunit A"/>
    <property type="match status" value="1"/>
</dbReference>
<evidence type="ECO:0000256" key="12">
    <source>
        <dbReference type="SAM" id="MobiDB-lite"/>
    </source>
</evidence>
<dbReference type="GO" id="GO:0000978">
    <property type="term" value="F:RNA polymerase II cis-regulatory region sequence-specific DNA binding"/>
    <property type="evidence" value="ECO:0007669"/>
    <property type="project" value="TreeGrafter"/>
</dbReference>
<dbReference type="GO" id="GO:0005634">
    <property type="term" value="C:nucleus"/>
    <property type="evidence" value="ECO:0007669"/>
    <property type="project" value="UniProtKB-SubCell"/>
</dbReference>
<evidence type="ECO:0000256" key="5">
    <source>
        <dbReference type="ARBA" id="ARBA00022771"/>
    </source>
</evidence>
<reference evidence="14 15" key="1">
    <citation type="submission" date="2019-09" db="EMBL/GenBank/DDBJ databases">
        <title>Bird 10,000 Genomes (B10K) Project - Family phase.</title>
        <authorList>
            <person name="Zhang G."/>
        </authorList>
    </citation>
    <scope>NUCLEOTIDE SEQUENCE [LARGE SCALE GENOMIC DNA]</scope>
    <source>
        <strain evidence="14">B10K-DU-001-01</strain>
        <tissue evidence="14">Muscle</tissue>
    </source>
</reference>
<dbReference type="AlphaFoldDB" id="A0A7K5UGZ8"/>
<comment type="subcellular location">
    <subcellularLocation>
        <location evidence="2">Cytoplasm</location>
    </subcellularLocation>
    <subcellularLocation>
        <location evidence="1">Nucleus</location>
    </subcellularLocation>
</comment>
<dbReference type="InterPro" id="IPR001628">
    <property type="entry name" value="Znf_hrmn_rcpt"/>
</dbReference>
<evidence type="ECO:0000256" key="1">
    <source>
        <dbReference type="ARBA" id="ARBA00004123"/>
    </source>
</evidence>
<dbReference type="SUPFAM" id="SSF57716">
    <property type="entry name" value="Glucocorticoid receptor-like (DNA-binding domain)"/>
    <property type="match status" value="1"/>
</dbReference>
<evidence type="ECO:0000256" key="2">
    <source>
        <dbReference type="ARBA" id="ARBA00004496"/>
    </source>
</evidence>
<dbReference type="SMART" id="SM00399">
    <property type="entry name" value="ZnF_C4"/>
    <property type="match status" value="1"/>
</dbReference>
<dbReference type="InterPro" id="IPR003070">
    <property type="entry name" value="NR4A1-3"/>
</dbReference>
<dbReference type="GO" id="GO:0021953">
    <property type="term" value="P:central nervous system neuron differentiation"/>
    <property type="evidence" value="ECO:0007669"/>
    <property type="project" value="TreeGrafter"/>
</dbReference>
<feature type="non-terminal residue" evidence="14">
    <location>
        <position position="245"/>
    </location>
</feature>
<dbReference type="GO" id="GO:0035259">
    <property type="term" value="F:nuclear glucocorticoid receptor binding"/>
    <property type="evidence" value="ECO:0007669"/>
    <property type="project" value="TreeGrafter"/>
</dbReference>
<dbReference type="GO" id="GO:0005667">
    <property type="term" value="C:transcription regulator complex"/>
    <property type="evidence" value="ECO:0007669"/>
    <property type="project" value="TreeGrafter"/>
</dbReference>
<gene>
    <name evidence="14" type="primary">Nr4a2_0</name>
    <name evidence="14" type="ORF">CEPORN_R06213</name>
</gene>
<dbReference type="PRINTS" id="PR00047">
    <property type="entry name" value="STROIDFINGER"/>
</dbReference>
<dbReference type="InterPro" id="IPR003073">
    <property type="entry name" value="NR4A2"/>
</dbReference>
<evidence type="ECO:0000256" key="10">
    <source>
        <dbReference type="ARBA" id="ARBA00023170"/>
    </source>
</evidence>
<accession>A0A7K5UGZ8</accession>
<evidence type="ECO:0000313" key="15">
    <source>
        <dbReference type="Proteomes" id="UP000543364"/>
    </source>
</evidence>
<keyword evidence="9" id="KW-0804">Transcription</keyword>
<dbReference type="Pfam" id="PF00105">
    <property type="entry name" value="zf-C4"/>
    <property type="match status" value="1"/>
</dbReference>
<dbReference type="GO" id="GO:0071542">
    <property type="term" value="P:dopaminergic neuron differentiation"/>
    <property type="evidence" value="ECO:0007669"/>
    <property type="project" value="TreeGrafter"/>
</dbReference>
<keyword evidence="7" id="KW-0805">Transcription regulation</keyword>
<feature type="region of interest" description="Disordered" evidence="12">
    <location>
        <begin position="58"/>
        <end position="92"/>
    </location>
</feature>
<dbReference type="PRINTS" id="PR01284">
    <property type="entry name" value="NUCLEARECPTR"/>
</dbReference>
<dbReference type="PROSITE" id="PS51030">
    <property type="entry name" value="NUCLEAR_REC_DBD_2"/>
    <property type="match status" value="1"/>
</dbReference>
<evidence type="ECO:0000256" key="7">
    <source>
        <dbReference type="ARBA" id="ARBA00023015"/>
    </source>
</evidence>
<evidence type="ECO:0000256" key="6">
    <source>
        <dbReference type="ARBA" id="ARBA00022833"/>
    </source>
</evidence>
<keyword evidence="8" id="KW-0238">DNA-binding</keyword>
<evidence type="ECO:0000259" key="13">
    <source>
        <dbReference type="PROSITE" id="PS51030"/>
    </source>
</evidence>
<evidence type="ECO:0000313" key="14">
    <source>
        <dbReference type="EMBL" id="NWU15952.1"/>
    </source>
</evidence>
<evidence type="ECO:0000256" key="11">
    <source>
        <dbReference type="ARBA" id="ARBA00023242"/>
    </source>
</evidence>
<dbReference type="GO" id="GO:0005737">
    <property type="term" value="C:cytoplasm"/>
    <property type="evidence" value="ECO:0007669"/>
    <property type="project" value="UniProtKB-SubCell"/>
</dbReference>
<dbReference type="Proteomes" id="UP000543364">
    <property type="component" value="Unassembled WGS sequence"/>
</dbReference>
<keyword evidence="5" id="KW-0863">Zinc-finger</keyword>